<accession>A1K7J3</accession>
<dbReference type="HOGENOM" id="CLU_104576_0_0_4"/>
<dbReference type="Proteomes" id="UP000002588">
    <property type="component" value="Chromosome"/>
</dbReference>
<name>A1K7J3_AZOSB</name>
<dbReference type="EMBL" id="AM406670">
    <property type="protein sequence ID" value="CAL94798.1"/>
    <property type="molecule type" value="Genomic_DNA"/>
</dbReference>
<dbReference type="KEGG" id="azo:azo2181"/>
<protein>
    <submittedName>
        <fullName evidence="2">Conserved hypothetical secreted protein</fullName>
    </submittedName>
</protein>
<evidence type="ECO:0000313" key="3">
    <source>
        <dbReference type="Proteomes" id="UP000002588"/>
    </source>
</evidence>
<keyword evidence="3" id="KW-1185">Reference proteome</keyword>
<dbReference type="InterPro" id="IPR011969">
    <property type="entry name" value="Clan_AA_Asp_peptidase_C"/>
</dbReference>
<dbReference type="eggNOG" id="COG3577">
    <property type="taxonomic scope" value="Bacteria"/>
</dbReference>
<sequence length="216" mass="22415">MRNLARLPAFLLLANLVLPAQATEVQLGGVIGNRAVLIVNGGGPQTIAAGGATREGVRLVSVAGEEATVDVEGRRTRLRLGEQPVSVGGTGGANGSEVRLSADARGHFGASALINGSRHTAIVDTGATYVSLSTDAAKRAGIDYRAGAPGVTTTANGQVRVWNVRLDTVQVGDLVLHGVDAVVLDSSLPIVLLGMSFLNRTEMRREGNTLLLRKTF</sequence>
<dbReference type="InterPro" id="IPR021109">
    <property type="entry name" value="Peptidase_aspartic_dom_sf"/>
</dbReference>
<feature type="chain" id="PRO_5002635892" evidence="1">
    <location>
        <begin position="23"/>
        <end position="216"/>
    </location>
</feature>
<gene>
    <name evidence="2" type="ordered locus">azo2181</name>
</gene>
<dbReference type="AlphaFoldDB" id="A1K7J3"/>
<dbReference type="Pfam" id="PF13975">
    <property type="entry name" value="gag-asp_proteas"/>
    <property type="match status" value="1"/>
</dbReference>
<proteinExistence type="predicted"/>
<reference evidence="2 3" key="1">
    <citation type="journal article" date="2006" name="Nat. Biotechnol.">
        <title>Complete genome of the mutualistic, N2-fixing grass endophyte Azoarcus sp. strain BH72.</title>
        <authorList>
            <person name="Krause A."/>
            <person name="Ramakumar A."/>
            <person name="Bartels D."/>
            <person name="Battistoni F."/>
            <person name="Bekel T."/>
            <person name="Boch J."/>
            <person name="Boehm M."/>
            <person name="Friedrich F."/>
            <person name="Hurek T."/>
            <person name="Krause L."/>
            <person name="Linke B."/>
            <person name="McHardy A.C."/>
            <person name="Sarkar A."/>
            <person name="Schneiker S."/>
            <person name="Syed A.A."/>
            <person name="Thauer R."/>
            <person name="Vorhoelter F.-J."/>
            <person name="Weidner S."/>
            <person name="Puehler A."/>
            <person name="Reinhold-Hurek B."/>
            <person name="Kaiser O."/>
            <person name="Goesmann A."/>
        </authorList>
    </citation>
    <scope>NUCLEOTIDE SEQUENCE [LARGE SCALE GENOMIC DNA]</scope>
    <source>
        <strain evidence="2 3">BH72</strain>
    </source>
</reference>
<dbReference type="NCBIfam" id="TIGR02281">
    <property type="entry name" value="clan_AA_DTGA"/>
    <property type="match status" value="1"/>
</dbReference>
<organism evidence="2 3">
    <name type="scientific">Azoarcus sp. (strain BH72)</name>
    <dbReference type="NCBI Taxonomy" id="418699"/>
    <lineage>
        <taxon>Bacteria</taxon>
        <taxon>Pseudomonadati</taxon>
        <taxon>Pseudomonadota</taxon>
        <taxon>Betaproteobacteria</taxon>
        <taxon>Rhodocyclales</taxon>
        <taxon>Zoogloeaceae</taxon>
        <taxon>Azoarcus</taxon>
    </lineage>
</organism>
<dbReference type="Gene3D" id="2.40.70.10">
    <property type="entry name" value="Acid Proteases"/>
    <property type="match status" value="1"/>
</dbReference>
<dbReference type="CDD" id="cd05483">
    <property type="entry name" value="retropepsin_like_bacteria"/>
    <property type="match status" value="1"/>
</dbReference>
<keyword evidence="1" id="KW-0732">Signal</keyword>
<dbReference type="SUPFAM" id="SSF50630">
    <property type="entry name" value="Acid proteases"/>
    <property type="match status" value="1"/>
</dbReference>
<dbReference type="InterPro" id="IPR034122">
    <property type="entry name" value="Retropepsin-like_bacterial"/>
</dbReference>
<dbReference type="RefSeq" id="WP_011765912.1">
    <property type="nucleotide sequence ID" value="NC_008702.1"/>
</dbReference>
<feature type="signal peptide" evidence="1">
    <location>
        <begin position="1"/>
        <end position="22"/>
    </location>
</feature>
<evidence type="ECO:0000313" key="2">
    <source>
        <dbReference type="EMBL" id="CAL94798.1"/>
    </source>
</evidence>
<evidence type="ECO:0000256" key="1">
    <source>
        <dbReference type="SAM" id="SignalP"/>
    </source>
</evidence>
<dbReference type="STRING" id="62928.azo2181"/>